<protein>
    <recommendedName>
        <fullName evidence="7">ZZ-type domain-containing protein</fullName>
    </recommendedName>
</protein>
<dbReference type="CDD" id="cd02249">
    <property type="entry name" value="ZZ"/>
    <property type="match status" value="1"/>
</dbReference>
<proteinExistence type="predicted"/>
<dbReference type="GO" id="GO:0008270">
    <property type="term" value="F:zinc ion binding"/>
    <property type="evidence" value="ECO:0007669"/>
    <property type="project" value="UniProtKB-KW"/>
</dbReference>
<dbReference type="SUPFAM" id="SSF46689">
    <property type="entry name" value="Homeodomain-like"/>
    <property type="match status" value="1"/>
</dbReference>
<dbReference type="Proteomes" id="UP000654370">
    <property type="component" value="Unassembled WGS sequence"/>
</dbReference>
<gene>
    <name evidence="8" type="ORF">INT43_007231</name>
</gene>
<keyword evidence="2 4" id="KW-0863">Zinc-finger</keyword>
<sequence length="579" mass="63705">METNEDTQVQDADAIMHENITPVAASSGMSTSDKSANALAPQDGKQAISQMEQKALQENEDYQAIQKALTILRYQLEKARKDVKVLVQMKEEAIAEPIEFVNRLKRKIKLETPPLQKVVCVQEVDWSKFQVPPEGRVASQLAKLAAVTSSSSSFDHRAVFKNILEGPTPSIRDRENKDTSHAKITAELDRAANAMENVGSNNATATPSRATSVSEMSDKESDDESMANTKSGKGRGKRRASAVGLFNRHLQDPPSPTSSTTSNHLSADELTPRSLLQKSSWLSDTSQYESPSRHRTVSPELSHKLRDNVDDENKPVTHNLPWSDEEQKRLEELLVIYPDEPVQAQRFNKIAAALGTRTARQVGSRVQKYFIKLAKNGLPVPGRITIPAKVHLCQPSSLPKAQRPNQKAKSDFKKPNPKARADSDTTVRRTGTSYNVHLPGSTSSVRVSGARYITENPSPSVMMADNDLDTSLMMVGSGAYSSASQKPAVNEHGEAIHYGFACDSCGDEPIVGARYKCTQCDISEEVDLCEKCHEKGTFTNDHHPLSHQFEAISTADPLPYYADDDYAGDSHLGEFDYLG</sequence>
<evidence type="ECO:0000256" key="6">
    <source>
        <dbReference type="SAM" id="MobiDB-lite"/>
    </source>
</evidence>
<evidence type="ECO:0000256" key="2">
    <source>
        <dbReference type="ARBA" id="ARBA00022771"/>
    </source>
</evidence>
<dbReference type="AlphaFoldDB" id="A0A8H7UKK6"/>
<feature type="compositionally biased region" description="Basic and acidic residues" evidence="6">
    <location>
        <begin position="301"/>
        <end position="315"/>
    </location>
</feature>
<feature type="compositionally biased region" description="Polar residues" evidence="6">
    <location>
        <begin position="396"/>
        <end position="407"/>
    </location>
</feature>
<dbReference type="InterPro" id="IPR009057">
    <property type="entry name" value="Homeodomain-like_sf"/>
</dbReference>
<evidence type="ECO:0000256" key="5">
    <source>
        <dbReference type="SAM" id="Coils"/>
    </source>
</evidence>
<evidence type="ECO:0000256" key="4">
    <source>
        <dbReference type="PROSITE-ProRule" id="PRU00228"/>
    </source>
</evidence>
<dbReference type="SMART" id="SM00291">
    <property type="entry name" value="ZnF_ZZ"/>
    <property type="match status" value="1"/>
</dbReference>
<dbReference type="InterPro" id="IPR001005">
    <property type="entry name" value="SANT/Myb"/>
</dbReference>
<evidence type="ECO:0000259" key="7">
    <source>
        <dbReference type="PROSITE" id="PS50135"/>
    </source>
</evidence>
<dbReference type="PROSITE" id="PS50135">
    <property type="entry name" value="ZF_ZZ_2"/>
    <property type="match status" value="1"/>
</dbReference>
<dbReference type="PANTHER" id="PTHR22705">
    <property type="entry name" value="ZINC FINGER, ZZ DOMAIN CONTAINING 3"/>
    <property type="match status" value="1"/>
</dbReference>
<feature type="domain" description="ZZ-type" evidence="7">
    <location>
        <begin position="497"/>
        <end position="557"/>
    </location>
</feature>
<keyword evidence="5" id="KW-0175">Coiled coil</keyword>
<dbReference type="EMBL" id="JAEPQZ010000004">
    <property type="protein sequence ID" value="KAG2182304.1"/>
    <property type="molecule type" value="Genomic_DNA"/>
</dbReference>
<dbReference type="Gene3D" id="3.30.60.90">
    <property type="match status" value="1"/>
</dbReference>
<dbReference type="InterPro" id="IPR037830">
    <property type="entry name" value="ZZZ3"/>
</dbReference>
<feature type="compositionally biased region" description="Basic and acidic residues" evidence="6">
    <location>
        <begin position="408"/>
        <end position="427"/>
    </location>
</feature>
<keyword evidence="3" id="KW-0862">Zinc</keyword>
<feature type="region of interest" description="Disordered" evidence="6">
    <location>
        <begin position="22"/>
        <end position="46"/>
    </location>
</feature>
<dbReference type="PANTHER" id="PTHR22705:SF0">
    <property type="entry name" value="ZZ-TYPE ZINC FINGER-CONTAINING PROTEIN 3"/>
    <property type="match status" value="1"/>
</dbReference>
<keyword evidence="9" id="KW-1185">Reference proteome</keyword>
<dbReference type="Pfam" id="PF00569">
    <property type="entry name" value="ZZ"/>
    <property type="match status" value="1"/>
</dbReference>
<feature type="region of interest" description="Disordered" evidence="6">
    <location>
        <begin position="396"/>
        <end position="432"/>
    </location>
</feature>
<evidence type="ECO:0000256" key="1">
    <source>
        <dbReference type="ARBA" id="ARBA00022723"/>
    </source>
</evidence>
<dbReference type="InterPro" id="IPR043145">
    <property type="entry name" value="Znf_ZZ_sf"/>
</dbReference>
<dbReference type="Pfam" id="PF00249">
    <property type="entry name" value="Myb_DNA-binding"/>
    <property type="match status" value="1"/>
</dbReference>
<dbReference type="Gene3D" id="1.10.10.60">
    <property type="entry name" value="Homeodomain-like"/>
    <property type="match status" value="1"/>
</dbReference>
<dbReference type="CDD" id="cd00167">
    <property type="entry name" value="SANT"/>
    <property type="match status" value="1"/>
</dbReference>
<feature type="compositionally biased region" description="Polar residues" evidence="6">
    <location>
        <begin position="198"/>
        <end position="211"/>
    </location>
</feature>
<dbReference type="SMART" id="SM00717">
    <property type="entry name" value="SANT"/>
    <property type="match status" value="1"/>
</dbReference>
<keyword evidence="1" id="KW-0479">Metal-binding</keyword>
<organism evidence="8 9">
    <name type="scientific">Mortierella isabellina</name>
    <name type="common">Filamentous fungus</name>
    <name type="synonym">Umbelopsis isabellina</name>
    <dbReference type="NCBI Taxonomy" id="91625"/>
    <lineage>
        <taxon>Eukaryota</taxon>
        <taxon>Fungi</taxon>
        <taxon>Fungi incertae sedis</taxon>
        <taxon>Mucoromycota</taxon>
        <taxon>Mucoromycotina</taxon>
        <taxon>Umbelopsidomycetes</taxon>
        <taxon>Umbelopsidales</taxon>
        <taxon>Umbelopsidaceae</taxon>
        <taxon>Umbelopsis</taxon>
    </lineage>
</organism>
<evidence type="ECO:0000313" key="9">
    <source>
        <dbReference type="Proteomes" id="UP000654370"/>
    </source>
</evidence>
<feature type="compositionally biased region" description="Polar residues" evidence="6">
    <location>
        <begin position="274"/>
        <end position="290"/>
    </location>
</feature>
<evidence type="ECO:0000256" key="3">
    <source>
        <dbReference type="ARBA" id="ARBA00022833"/>
    </source>
</evidence>
<reference evidence="8" key="1">
    <citation type="submission" date="2020-12" db="EMBL/GenBank/DDBJ databases">
        <title>Metabolic potential, ecology and presence of endohyphal bacteria is reflected in genomic diversity of Mucoromycotina.</title>
        <authorList>
            <person name="Muszewska A."/>
            <person name="Okrasinska A."/>
            <person name="Steczkiewicz K."/>
            <person name="Drgas O."/>
            <person name="Orlowska M."/>
            <person name="Perlinska-Lenart U."/>
            <person name="Aleksandrzak-Piekarczyk T."/>
            <person name="Szatraj K."/>
            <person name="Zielenkiewicz U."/>
            <person name="Pilsyk S."/>
            <person name="Malc E."/>
            <person name="Mieczkowski P."/>
            <person name="Kruszewska J.S."/>
            <person name="Biernat P."/>
            <person name="Pawlowska J."/>
        </authorList>
    </citation>
    <scope>NUCLEOTIDE SEQUENCE</scope>
    <source>
        <strain evidence="8">WA0000067209</strain>
    </source>
</reference>
<feature type="coiled-coil region" evidence="5">
    <location>
        <begin position="48"/>
        <end position="96"/>
    </location>
</feature>
<dbReference type="OrthoDB" id="424753at2759"/>
<name>A0A8H7UKK6_MORIS</name>
<comment type="caution">
    <text evidence="8">The sequence shown here is derived from an EMBL/GenBank/DDBJ whole genome shotgun (WGS) entry which is preliminary data.</text>
</comment>
<accession>A0A8H7UKK6</accession>
<evidence type="ECO:0000313" key="8">
    <source>
        <dbReference type="EMBL" id="KAG2182304.1"/>
    </source>
</evidence>
<dbReference type="SUPFAM" id="SSF57850">
    <property type="entry name" value="RING/U-box"/>
    <property type="match status" value="1"/>
</dbReference>
<feature type="region of interest" description="Disordered" evidence="6">
    <location>
        <begin position="197"/>
        <end position="323"/>
    </location>
</feature>
<dbReference type="InterPro" id="IPR000433">
    <property type="entry name" value="Znf_ZZ"/>
</dbReference>